<keyword evidence="3" id="KW-1185">Reference proteome</keyword>
<sequence>MIEGGWWRMMSMAEMSRRELRTTQDWLRRRRESRPSHHMTRRKQKLTKIGSQDRGRCGFRRPFLNTKPPPAATSTIPAISCLERLAAEAID</sequence>
<evidence type="ECO:0000313" key="2">
    <source>
        <dbReference type="EMBL" id="KAF2738346.1"/>
    </source>
</evidence>
<gene>
    <name evidence="2" type="ORF">EJ04DRAFT_62654</name>
</gene>
<name>A0A9P4V6B7_9PLEO</name>
<feature type="compositionally biased region" description="Basic residues" evidence="1">
    <location>
        <begin position="28"/>
        <end position="46"/>
    </location>
</feature>
<dbReference type="Proteomes" id="UP000799444">
    <property type="component" value="Unassembled WGS sequence"/>
</dbReference>
<accession>A0A9P4V6B7</accession>
<dbReference type="AlphaFoldDB" id="A0A9P4V6B7"/>
<evidence type="ECO:0000313" key="3">
    <source>
        <dbReference type="Proteomes" id="UP000799444"/>
    </source>
</evidence>
<dbReference type="EMBL" id="ML996110">
    <property type="protein sequence ID" value="KAF2738346.1"/>
    <property type="molecule type" value="Genomic_DNA"/>
</dbReference>
<protein>
    <submittedName>
        <fullName evidence="2">Uncharacterized protein</fullName>
    </submittedName>
</protein>
<evidence type="ECO:0000256" key="1">
    <source>
        <dbReference type="SAM" id="MobiDB-lite"/>
    </source>
</evidence>
<reference evidence="2" key="1">
    <citation type="journal article" date="2020" name="Stud. Mycol.">
        <title>101 Dothideomycetes genomes: a test case for predicting lifestyles and emergence of pathogens.</title>
        <authorList>
            <person name="Haridas S."/>
            <person name="Albert R."/>
            <person name="Binder M."/>
            <person name="Bloem J."/>
            <person name="Labutti K."/>
            <person name="Salamov A."/>
            <person name="Andreopoulos B."/>
            <person name="Baker S."/>
            <person name="Barry K."/>
            <person name="Bills G."/>
            <person name="Bluhm B."/>
            <person name="Cannon C."/>
            <person name="Castanera R."/>
            <person name="Culley D."/>
            <person name="Daum C."/>
            <person name="Ezra D."/>
            <person name="Gonzalez J."/>
            <person name="Henrissat B."/>
            <person name="Kuo A."/>
            <person name="Liang C."/>
            <person name="Lipzen A."/>
            <person name="Lutzoni F."/>
            <person name="Magnuson J."/>
            <person name="Mondo S."/>
            <person name="Nolan M."/>
            <person name="Ohm R."/>
            <person name="Pangilinan J."/>
            <person name="Park H.-J."/>
            <person name="Ramirez L."/>
            <person name="Alfaro M."/>
            <person name="Sun H."/>
            <person name="Tritt A."/>
            <person name="Yoshinaga Y."/>
            <person name="Zwiers L.-H."/>
            <person name="Turgeon B."/>
            <person name="Goodwin S."/>
            <person name="Spatafora J."/>
            <person name="Crous P."/>
            <person name="Grigoriev I."/>
        </authorList>
    </citation>
    <scope>NUCLEOTIDE SEQUENCE</scope>
    <source>
        <strain evidence="2">CBS 125425</strain>
    </source>
</reference>
<proteinExistence type="predicted"/>
<comment type="caution">
    <text evidence="2">The sequence shown here is derived from an EMBL/GenBank/DDBJ whole genome shotgun (WGS) entry which is preliminary data.</text>
</comment>
<organism evidence="2 3">
    <name type="scientific">Polyplosphaeria fusca</name>
    <dbReference type="NCBI Taxonomy" id="682080"/>
    <lineage>
        <taxon>Eukaryota</taxon>
        <taxon>Fungi</taxon>
        <taxon>Dikarya</taxon>
        <taxon>Ascomycota</taxon>
        <taxon>Pezizomycotina</taxon>
        <taxon>Dothideomycetes</taxon>
        <taxon>Pleosporomycetidae</taxon>
        <taxon>Pleosporales</taxon>
        <taxon>Tetraplosphaeriaceae</taxon>
        <taxon>Polyplosphaeria</taxon>
    </lineage>
</organism>
<feature type="region of interest" description="Disordered" evidence="1">
    <location>
        <begin position="26"/>
        <end position="54"/>
    </location>
</feature>